<feature type="zinc finger region" description="C3H1-type" evidence="3">
    <location>
        <begin position="678"/>
        <end position="705"/>
    </location>
</feature>
<accession>A0A7I8VK15</accession>
<evidence type="ECO:0000313" key="7">
    <source>
        <dbReference type="EMBL" id="CAD5116609.1"/>
    </source>
</evidence>
<dbReference type="CDD" id="cd00590">
    <property type="entry name" value="RRM_SF"/>
    <property type="match status" value="1"/>
</dbReference>
<keyword evidence="3" id="KW-0863">Zinc-finger</keyword>
<dbReference type="SMART" id="SM00028">
    <property type="entry name" value="TPR"/>
    <property type="match status" value="3"/>
</dbReference>
<protein>
    <submittedName>
        <fullName evidence="7">DgyrCDS5482</fullName>
    </submittedName>
</protein>
<name>A0A7I8VK15_9ANNE</name>
<feature type="compositionally biased region" description="Low complexity" evidence="4">
    <location>
        <begin position="230"/>
        <end position="250"/>
    </location>
</feature>
<dbReference type="PANTHER" id="PTHR47678:SF1">
    <property type="entry name" value="TETRATRICOPEPTIDE REPEAT PROTEIN 31"/>
    <property type="match status" value="1"/>
</dbReference>
<keyword evidence="3" id="KW-0479">Metal-binding</keyword>
<feature type="repeat" description="TPR" evidence="2">
    <location>
        <begin position="338"/>
        <end position="371"/>
    </location>
</feature>
<feature type="region of interest" description="Disordered" evidence="4">
    <location>
        <begin position="422"/>
        <end position="492"/>
    </location>
</feature>
<dbReference type="Proteomes" id="UP000549394">
    <property type="component" value="Unassembled WGS sequence"/>
</dbReference>
<dbReference type="InterPro" id="IPR012677">
    <property type="entry name" value="Nucleotide-bd_a/b_plait_sf"/>
</dbReference>
<proteinExistence type="predicted"/>
<dbReference type="SMART" id="SM00360">
    <property type="entry name" value="RRM"/>
    <property type="match status" value="1"/>
</dbReference>
<evidence type="ECO:0000256" key="2">
    <source>
        <dbReference type="PROSITE-ProRule" id="PRU00339"/>
    </source>
</evidence>
<feature type="region of interest" description="Disordered" evidence="4">
    <location>
        <begin position="135"/>
        <end position="265"/>
    </location>
</feature>
<evidence type="ECO:0000256" key="3">
    <source>
        <dbReference type="PROSITE-ProRule" id="PRU00723"/>
    </source>
</evidence>
<dbReference type="SUPFAM" id="SSF54928">
    <property type="entry name" value="RNA-binding domain, RBD"/>
    <property type="match status" value="1"/>
</dbReference>
<feature type="compositionally biased region" description="Polar residues" evidence="4">
    <location>
        <begin position="443"/>
        <end position="468"/>
    </location>
</feature>
<dbReference type="PANTHER" id="PTHR47678">
    <property type="entry name" value="TETRATRICOPEPTIDE REPEAT PROTEIN 31"/>
    <property type="match status" value="1"/>
</dbReference>
<dbReference type="GO" id="GO:0003723">
    <property type="term" value="F:RNA binding"/>
    <property type="evidence" value="ECO:0007669"/>
    <property type="project" value="UniProtKB-UniRule"/>
</dbReference>
<dbReference type="CDD" id="cd14270">
    <property type="entry name" value="UBA"/>
    <property type="match status" value="1"/>
</dbReference>
<dbReference type="Pfam" id="PF00076">
    <property type="entry name" value="RRM_1"/>
    <property type="match status" value="1"/>
</dbReference>
<dbReference type="Gene3D" id="3.30.70.330">
    <property type="match status" value="1"/>
</dbReference>
<dbReference type="PROSITE" id="PS50005">
    <property type="entry name" value="TPR"/>
    <property type="match status" value="1"/>
</dbReference>
<evidence type="ECO:0000259" key="5">
    <source>
        <dbReference type="PROSITE" id="PS50102"/>
    </source>
</evidence>
<reference evidence="7 8" key="1">
    <citation type="submission" date="2020-08" db="EMBL/GenBank/DDBJ databases">
        <authorList>
            <person name="Hejnol A."/>
        </authorList>
    </citation>
    <scope>NUCLEOTIDE SEQUENCE [LARGE SCALE GENOMIC DNA]</scope>
</reference>
<dbReference type="InterPro" id="IPR000504">
    <property type="entry name" value="RRM_dom"/>
</dbReference>
<evidence type="ECO:0000259" key="6">
    <source>
        <dbReference type="PROSITE" id="PS50103"/>
    </source>
</evidence>
<keyword evidence="1" id="KW-0694">RNA-binding</keyword>
<feature type="compositionally biased region" description="Basic and acidic residues" evidence="4">
    <location>
        <begin position="197"/>
        <end position="207"/>
    </location>
</feature>
<dbReference type="PROSITE" id="PS50102">
    <property type="entry name" value="RRM"/>
    <property type="match status" value="1"/>
</dbReference>
<sequence length="722" mass="83237">MNRKTLNDNIKYSRELLSVPEEYNKNTVEKKYNYLRRCWYPVFHNNSSESEFIYNALQTAQDTLHKASSNNLKDDNTKTLKKACESLKNWESKKGCRCDRCEDVNYKSLAFSIPEKELEKEMEADKAMMELITQEGREKQKALKKKERKKKQREKKKEKHNSKENIKINDQYKNDSDSEEGLIKDDITNEENDDDKNDSSSDCDKLIDNSAFVMQSSKRKKKVQKEQAKHSLNNSKSSSTSINKTNSNHSVKSSNTNDGDNEKTREERAQILASKGYLLAEKEQNFEEAINLFKEAINLYDRDCRLYGHRSFCYERLGLYEEAYADAEKALTLNERWEKGYYRKARALTGLKRYEEAVSCYRKHLELDPNSMEGDAELYDVQLVQLQEMGYDKDISERALNKTNDVNAAAHLIQEKIQEPKKTTIQSNETSRYFKDTTEESGRNSVESPSILTDNIWNTNGSSQNGWANNFFDPEDQNSPKNTNNGTENNSYNIHNLWSSKTLFDDLNEMVNDNINAPKRKTMAEVIACTNSDKLQKNSKPVNDTNKNNVKPPCEGLKKPVTNGEVQPSNVPYTTTNKDQLLKDPTNPLRATNLWIGNVAQEVDTDELLEMFGKCGTVISHYRTTEKFYMFVNYQTPEQAAKAMSSYQGVQCGPMRLLLKWPNNVDSHRYQEHIEKGPVNGNECYFWRTTGCKFGADCKFKHIKANKSIDLQGWHLSANGKK</sequence>
<dbReference type="Pfam" id="PF13181">
    <property type="entry name" value="TPR_8"/>
    <property type="match status" value="1"/>
</dbReference>
<feature type="compositionally biased region" description="Low complexity" evidence="4">
    <location>
        <begin position="479"/>
        <end position="492"/>
    </location>
</feature>
<evidence type="ECO:0000256" key="4">
    <source>
        <dbReference type="SAM" id="MobiDB-lite"/>
    </source>
</evidence>
<dbReference type="Pfam" id="PF00515">
    <property type="entry name" value="TPR_1"/>
    <property type="match status" value="1"/>
</dbReference>
<feature type="domain" description="RRM" evidence="5">
    <location>
        <begin position="592"/>
        <end position="664"/>
    </location>
</feature>
<dbReference type="InterPro" id="IPR009060">
    <property type="entry name" value="UBA-like_sf"/>
</dbReference>
<dbReference type="Gene3D" id="1.25.40.10">
    <property type="entry name" value="Tetratricopeptide repeat domain"/>
    <property type="match status" value="1"/>
</dbReference>
<feature type="compositionally biased region" description="Basic and acidic residues" evidence="4">
    <location>
        <begin position="161"/>
        <end position="187"/>
    </location>
</feature>
<feature type="compositionally biased region" description="Polar residues" evidence="4">
    <location>
        <begin position="564"/>
        <end position="579"/>
    </location>
</feature>
<keyword evidence="8" id="KW-1185">Reference proteome</keyword>
<dbReference type="SUPFAM" id="SSF46934">
    <property type="entry name" value="UBA-like"/>
    <property type="match status" value="1"/>
</dbReference>
<keyword evidence="2" id="KW-0802">TPR repeat</keyword>
<feature type="compositionally biased region" description="Basic residues" evidence="4">
    <location>
        <begin position="142"/>
        <end position="160"/>
    </location>
</feature>
<dbReference type="SUPFAM" id="SSF48452">
    <property type="entry name" value="TPR-like"/>
    <property type="match status" value="1"/>
</dbReference>
<feature type="compositionally biased region" description="Polar residues" evidence="4">
    <location>
        <begin position="535"/>
        <end position="549"/>
    </location>
</feature>
<dbReference type="PROSITE" id="PS50103">
    <property type="entry name" value="ZF_C3H1"/>
    <property type="match status" value="1"/>
</dbReference>
<feature type="compositionally biased region" description="Basic and acidic residues" evidence="4">
    <location>
        <begin position="432"/>
        <end position="442"/>
    </location>
</feature>
<dbReference type="InterPro" id="IPR000571">
    <property type="entry name" value="Znf_CCCH"/>
</dbReference>
<keyword evidence="3" id="KW-0862">Zinc</keyword>
<dbReference type="AlphaFoldDB" id="A0A7I8VK15"/>
<comment type="caution">
    <text evidence="7">The sequence shown here is derived from an EMBL/GenBank/DDBJ whole genome shotgun (WGS) entry which is preliminary data.</text>
</comment>
<dbReference type="InterPro" id="IPR011990">
    <property type="entry name" value="TPR-like_helical_dom_sf"/>
</dbReference>
<dbReference type="Gene3D" id="1.10.8.10">
    <property type="entry name" value="DNA helicase RuvA subunit, C-terminal domain"/>
    <property type="match status" value="1"/>
</dbReference>
<dbReference type="OrthoDB" id="2017782at2759"/>
<organism evidence="7 8">
    <name type="scientific">Dimorphilus gyrociliatus</name>
    <dbReference type="NCBI Taxonomy" id="2664684"/>
    <lineage>
        <taxon>Eukaryota</taxon>
        <taxon>Metazoa</taxon>
        <taxon>Spiralia</taxon>
        <taxon>Lophotrochozoa</taxon>
        <taxon>Annelida</taxon>
        <taxon>Polychaeta</taxon>
        <taxon>Polychaeta incertae sedis</taxon>
        <taxon>Dinophilidae</taxon>
        <taxon>Dimorphilus</taxon>
    </lineage>
</organism>
<dbReference type="InterPro" id="IPR035979">
    <property type="entry name" value="RBD_domain_sf"/>
</dbReference>
<feature type="region of interest" description="Disordered" evidence="4">
    <location>
        <begin position="535"/>
        <end position="583"/>
    </location>
</feature>
<gene>
    <name evidence="7" type="ORF">DGYR_LOCUS5214</name>
</gene>
<feature type="domain" description="C3H1-type" evidence="6">
    <location>
        <begin position="678"/>
        <end position="705"/>
    </location>
</feature>
<dbReference type="InterPro" id="IPR019734">
    <property type="entry name" value="TPR_rpt"/>
</dbReference>
<dbReference type="GO" id="GO:0008270">
    <property type="term" value="F:zinc ion binding"/>
    <property type="evidence" value="ECO:0007669"/>
    <property type="project" value="UniProtKB-KW"/>
</dbReference>
<evidence type="ECO:0000313" key="8">
    <source>
        <dbReference type="Proteomes" id="UP000549394"/>
    </source>
</evidence>
<dbReference type="EMBL" id="CAJFCJ010000006">
    <property type="protein sequence ID" value="CAD5116609.1"/>
    <property type="molecule type" value="Genomic_DNA"/>
</dbReference>
<evidence type="ECO:0000256" key="1">
    <source>
        <dbReference type="PROSITE-ProRule" id="PRU00176"/>
    </source>
</evidence>